<dbReference type="Proteomes" id="UP001187192">
    <property type="component" value="Unassembled WGS sequence"/>
</dbReference>
<evidence type="ECO:0000313" key="12">
    <source>
        <dbReference type="EMBL" id="GMN49682.1"/>
    </source>
</evidence>
<keyword evidence="4" id="KW-0433">Leucine-rich repeat</keyword>
<gene>
    <name evidence="12" type="ORF">TIFTF001_018838</name>
</gene>
<feature type="region of interest" description="Disordered" evidence="11">
    <location>
        <begin position="48"/>
        <end position="67"/>
    </location>
</feature>
<evidence type="ECO:0000256" key="8">
    <source>
        <dbReference type="ARBA" id="ARBA00023136"/>
    </source>
</evidence>
<dbReference type="PANTHER" id="PTHR27004">
    <property type="entry name" value="RECEPTOR-LIKE PROTEIN 12 ISOFORM X1"/>
    <property type="match status" value="1"/>
</dbReference>
<feature type="compositionally biased region" description="Basic and acidic residues" evidence="11">
    <location>
        <begin position="99"/>
        <end position="113"/>
    </location>
</feature>
<comment type="caution">
    <text evidence="12">The sequence shown here is derived from an EMBL/GenBank/DDBJ whole genome shotgun (WGS) entry which is preliminary data.</text>
</comment>
<keyword evidence="13" id="KW-1185">Reference proteome</keyword>
<dbReference type="PANTHER" id="PTHR27004:SF203">
    <property type="entry name" value="LEUCINE-RICH REPEAT-CONTAINING N-TERMINAL PLANT-TYPE DOMAIN-CONTAINING PROTEIN"/>
    <property type="match status" value="1"/>
</dbReference>
<evidence type="ECO:0000256" key="6">
    <source>
        <dbReference type="ARBA" id="ARBA00022737"/>
    </source>
</evidence>
<evidence type="ECO:0000256" key="3">
    <source>
        <dbReference type="ARBA" id="ARBA00022475"/>
    </source>
</evidence>
<protein>
    <submittedName>
        <fullName evidence="12">Uncharacterized protein</fullName>
    </submittedName>
</protein>
<organism evidence="12 13">
    <name type="scientific">Ficus carica</name>
    <name type="common">Common fig</name>
    <dbReference type="NCBI Taxonomy" id="3494"/>
    <lineage>
        <taxon>Eukaryota</taxon>
        <taxon>Viridiplantae</taxon>
        <taxon>Streptophyta</taxon>
        <taxon>Embryophyta</taxon>
        <taxon>Tracheophyta</taxon>
        <taxon>Spermatophyta</taxon>
        <taxon>Magnoliopsida</taxon>
        <taxon>eudicotyledons</taxon>
        <taxon>Gunneridae</taxon>
        <taxon>Pentapetalae</taxon>
        <taxon>rosids</taxon>
        <taxon>fabids</taxon>
        <taxon>Rosales</taxon>
        <taxon>Moraceae</taxon>
        <taxon>Ficeae</taxon>
        <taxon>Ficus</taxon>
    </lineage>
</organism>
<evidence type="ECO:0000313" key="13">
    <source>
        <dbReference type="Proteomes" id="UP001187192"/>
    </source>
</evidence>
<dbReference type="EMBL" id="BTGU01000031">
    <property type="protein sequence ID" value="GMN49682.1"/>
    <property type="molecule type" value="Genomic_DNA"/>
</dbReference>
<keyword evidence="7" id="KW-1133">Transmembrane helix</keyword>
<feature type="region of interest" description="Disordered" evidence="11">
    <location>
        <begin position="84"/>
        <end position="113"/>
    </location>
</feature>
<comment type="subcellular location">
    <subcellularLocation>
        <location evidence="1">Cell membrane</location>
        <topology evidence="1">Single-pass type I membrane protein</topology>
    </subcellularLocation>
</comment>
<dbReference type="AlphaFoldDB" id="A0AA88AAJ7"/>
<evidence type="ECO:0000256" key="10">
    <source>
        <dbReference type="ARBA" id="ARBA00023180"/>
    </source>
</evidence>
<evidence type="ECO:0000256" key="7">
    <source>
        <dbReference type="ARBA" id="ARBA00022989"/>
    </source>
</evidence>
<evidence type="ECO:0000256" key="9">
    <source>
        <dbReference type="ARBA" id="ARBA00023170"/>
    </source>
</evidence>
<keyword evidence="9" id="KW-0675">Receptor</keyword>
<keyword evidence="5" id="KW-0812">Transmembrane</keyword>
<keyword evidence="10" id="KW-0325">Glycoprotein</keyword>
<reference evidence="12" key="1">
    <citation type="submission" date="2023-07" db="EMBL/GenBank/DDBJ databases">
        <title>draft genome sequence of fig (Ficus carica).</title>
        <authorList>
            <person name="Takahashi T."/>
            <person name="Nishimura K."/>
        </authorList>
    </citation>
    <scope>NUCLEOTIDE SEQUENCE</scope>
</reference>
<evidence type="ECO:0000256" key="1">
    <source>
        <dbReference type="ARBA" id="ARBA00004251"/>
    </source>
</evidence>
<comment type="similarity">
    <text evidence="2">Belongs to the RLP family.</text>
</comment>
<evidence type="ECO:0000256" key="2">
    <source>
        <dbReference type="ARBA" id="ARBA00009592"/>
    </source>
</evidence>
<proteinExistence type="inferred from homology"/>
<dbReference type="GO" id="GO:0005886">
    <property type="term" value="C:plasma membrane"/>
    <property type="evidence" value="ECO:0007669"/>
    <property type="project" value="UniProtKB-SubCell"/>
</dbReference>
<evidence type="ECO:0000256" key="5">
    <source>
        <dbReference type="ARBA" id="ARBA00022692"/>
    </source>
</evidence>
<dbReference type="Gene3D" id="3.80.10.10">
    <property type="entry name" value="Ribonuclease Inhibitor"/>
    <property type="match status" value="1"/>
</dbReference>
<keyword evidence="6" id="KW-0677">Repeat</keyword>
<accession>A0AA88AAJ7</accession>
<sequence>MNQLGFLNLSNNELTGPIPRGKQYDTFNNDSYSGNLGLCGLPLSKPCNNHEAQQDEGNDHDGEDNHGMIDWKAVTMGYINLEEDDVVEPELTQEGGEDQTSKQRKTESRGKFGRDLLMYRKVHEKYC</sequence>
<feature type="compositionally biased region" description="Basic and acidic residues" evidence="11">
    <location>
        <begin position="57"/>
        <end position="67"/>
    </location>
</feature>
<name>A0AA88AAJ7_FICCA</name>
<evidence type="ECO:0000256" key="4">
    <source>
        <dbReference type="ARBA" id="ARBA00022614"/>
    </source>
</evidence>
<dbReference type="InterPro" id="IPR032675">
    <property type="entry name" value="LRR_dom_sf"/>
</dbReference>
<keyword evidence="3" id="KW-1003">Cell membrane</keyword>
<evidence type="ECO:0000256" key="11">
    <source>
        <dbReference type="SAM" id="MobiDB-lite"/>
    </source>
</evidence>
<keyword evidence="8" id="KW-0472">Membrane</keyword>